<dbReference type="AlphaFoldDB" id="A0A194QT32"/>
<evidence type="ECO:0000256" key="5">
    <source>
        <dbReference type="ARBA" id="ARBA00023204"/>
    </source>
</evidence>
<dbReference type="Gene3D" id="2.60.200.20">
    <property type="match status" value="1"/>
</dbReference>
<dbReference type="SMART" id="SM00240">
    <property type="entry name" value="FHA"/>
    <property type="match status" value="1"/>
</dbReference>
<dbReference type="GO" id="GO:0005694">
    <property type="term" value="C:chromosome"/>
    <property type="evidence" value="ECO:0007669"/>
    <property type="project" value="UniProtKB-SubCell"/>
</dbReference>
<accession>A0A194QT32</accession>
<dbReference type="InterPro" id="IPR036420">
    <property type="entry name" value="BRCT_dom_sf"/>
</dbReference>
<dbReference type="PANTHER" id="PTHR12162:SF0">
    <property type="entry name" value="NIBRIN"/>
    <property type="match status" value="1"/>
</dbReference>
<dbReference type="PROSITE" id="PS50006">
    <property type="entry name" value="FHA_DOMAIN"/>
    <property type="match status" value="1"/>
</dbReference>
<protein>
    <submittedName>
        <fullName evidence="10">Nibrin</fullName>
    </submittedName>
</protein>
<feature type="domain" description="FHA" evidence="9">
    <location>
        <begin position="21"/>
        <end position="74"/>
    </location>
</feature>
<dbReference type="SUPFAM" id="SSF49879">
    <property type="entry name" value="SMAD/FHA domain"/>
    <property type="match status" value="1"/>
</dbReference>
<keyword evidence="6" id="KW-0539">Nucleus</keyword>
<dbReference type="Pfam" id="PF16508">
    <property type="entry name" value="NIBRIN_BRCT_II"/>
    <property type="match status" value="1"/>
</dbReference>
<evidence type="ECO:0000256" key="1">
    <source>
        <dbReference type="ARBA" id="ARBA00004123"/>
    </source>
</evidence>
<dbReference type="Gene3D" id="3.40.50.10980">
    <property type="entry name" value="Nibrin, BRCT2 domain"/>
    <property type="match status" value="1"/>
</dbReference>
<keyword evidence="4" id="KW-0227">DNA damage</keyword>
<evidence type="ECO:0000259" key="9">
    <source>
        <dbReference type="PROSITE" id="PS50006"/>
    </source>
</evidence>
<dbReference type="STRING" id="76193.A0A194QT32"/>
<dbReference type="GO" id="GO:0007095">
    <property type="term" value="P:mitotic G2 DNA damage checkpoint signaling"/>
    <property type="evidence" value="ECO:0007669"/>
    <property type="project" value="InterPro"/>
</dbReference>
<dbReference type="CDD" id="cd17741">
    <property type="entry name" value="BRCT_nibrin"/>
    <property type="match status" value="1"/>
</dbReference>
<dbReference type="KEGG" id="pmac:106718098"/>
<feature type="region of interest" description="Disordered" evidence="8">
    <location>
        <begin position="402"/>
        <end position="423"/>
    </location>
</feature>
<dbReference type="Gene3D" id="3.40.50.10190">
    <property type="entry name" value="BRCT domain"/>
    <property type="match status" value="1"/>
</dbReference>
<keyword evidence="5" id="KW-0234">DNA repair</keyword>
<dbReference type="Pfam" id="PF00498">
    <property type="entry name" value="FHA"/>
    <property type="match status" value="1"/>
</dbReference>
<name>A0A194QT32_PAPMA</name>
<comment type="similarity">
    <text evidence="7">Belongs to the Nibrin family.</text>
</comment>
<sequence>MWYLSSTSDPRILYILPDKEIVVGRSVDTECCNFAIPDDSSISRKHASLSVSGNDLILQDLGSKYGTFINNFTEKLESGTKHKINIGDNIKFGKLSSEWKSHFINLTSCTSTLKGECVKKLKENLIKLGGTLKNEWDGSCGYLTMPAITLTIKVVLALVQGSHIVTIEFWNKCVEATAKFSTLPDPKNYMPQIIESTLNKETVSFFPDEKRKTLFAGKTFIFFSRRQLDMYKNVLMNSSASALLLSETKLTKSMLCEENKIVIQYNLISTSQESQVQRNQINDLVNYLKSKGKRVVADAEIGLAILYCSSSKYCNPDFDFPTEVIKKTSSYSVKPANILAHESENPLPSDCKQEKVVIDESLNSKIDVSTSNDDFCVSKRKRVEENMEMANPIKKVAIDKETKHSEISNSTKRTLEDSELTDTNPAKKTALEPINEDNDFFNFTASTSTRSEPSESKKLNLMKPLKRKQDFVDNEDDNLFNFVEDNPKPTKILRDTLETENTSCSKHNILKEENNRNSVCEKFEISALRGIKLDELMQSNLKMEYKAKVKSEDDTSLDEKLNNLDLGSTTIVLRSDLIVKKEPVQLNSDEIKVKNFKKFKKVWPIKMQISIISKSSAPPNDGSDKNYLLSNTAL</sequence>
<dbReference type="InterPro" id="IPR040227">
    <property type="entry name" value="Nibrin-rel"/>
</dbReference>
<dbReference type="GO" id="GO:0000724">
    <property type="term" value="P:double-strand break repair via homologous recombination"/>
    <property type="evidence" value="ECO:0007669"/>
    <property type="project" value="TreeGrafter"/>
</dbReference>
<evidence type="ECO:0000256" key="8">
    <source>
        <dbReference type="SAM" id="MobiDB-lite"/>
    </source>
</evidence>
<evidence type="ECO:0000256" key="2">
    <source>
        <dbReference type="ARBA" id="ARBA00004286"/>
    </source>
</evidence>
<organism evidence="10 11">
    <name type="scientific">Papilio machaon</name>
    <name type="common">Old World swallowtail butterfly</name>
    <dbReference type="NCBI Taxonomy" id="76193"/>
    <lineage>
        <taxon>Eukaryota</taxon>
        <taxon>Metazoa</taxon>
        <taxon>Ecdysozoa</taxon>
        <taxon>Arthropoda</taxon>
        <taxon>Hexapoda</taxon>
        <taxon>Insecta</taxon>
        <taxon>Pterygota</taxon>
        <taxon>Neoptera</taxon>
        <taxon>Endopterygota</taxon>
        <taxon>Lepidoptera</taxon>
        <taxon>Glossata</taxon>
        <taxon>Ditrysia</taxon>
        <taxon>Papilionoidea</taxon>
        <taxon>Papilionidae</taxon>
        <taxon>Papilioninae</taxon>
        <taxon>Papilio</taxon>
    </lineage>
</organism>
<dbReference type="InParanoid" id="A0A194QT32"/>
<evidence type="ECO:0000256" key="3">
    <source>
        <dbReference type="ARBA" id="ARBA00022454"/>
    </source>
</evidence>
<comment type="subcellular location">
    <subcellularLocation>
        <location evidence="2">Chromosome</location>
    </subcellularLocation>
    <subcellularLocation>
        <location evidence="1">Nucleus</location>
    </subcellularLocation>
</comment>
<dbReference type="GO" id="GO:0003684">
    <property type="term" value="F:damaged DNA binding"/>
    <property type="evidence" value="ECO:0007669"/>
    <property type="project" value="TreeGrafter"/>
</dbReference>
<dbReference type="Proteomes" id="UP000053240">
    <property type="component" value="Unassembled WGS sequence"/>
</dbReference>
<gene>
    <name evidence="10" type="ORF">RR48_12899</name>
</gene>
<evidence type="ECO:0000313" key="10">
    <source>
        <dbReference type="EMBL" id="KPJ08160.1"/>
    </source>
</evidence>
<keyword evidence="3" id="KW-0158">Chromosome</keyword>
<dbReference type="InterPro" id="IPR008984">
    <property type="entry name" value="SMAD_FHA_dom_sf"/>
</dbReference>
<dbReference type="PANTHER" id="PTHR12162">
    <property type="entry name" value="NIBRIN-RELATED"/>
    <property type="match status" value="1"/>
</dbReference>
<dbReference type="FunCoup" id="A0A194QT32">
    <property type="interactions" value="44"/>
</dbReference>
<dbReference type="GO" id="GO:0030870">
    <property type="term" value="C:Mre11 complex"/>
    <property type="evidence" value="ECO:0007669"/>
    <property type="project" value="InterPro"/>
</dbReference>
<evidence type="ECO:0000256" key="7">
    <source>
        <dbReference type="ARBA" id="ARBA00044757"/>
    </source>
</evidence>
<dbReference type="EMBL" id="KQ461155">
    <property type="protein sequence ID" value="KPJ08160.1"/>
    <property type="molecule type" value="Genomic_DNA"/>
</dbReference>
<dbReference type="InterPro" id="IPR000253">
    <property type="entry name" value="FHA_dom"/>
</dbReference>
<evidence type="ECO:0000313" key="11">
    <source>
        <dbReference type="Proteomes" id="UP000053240"/>
    </source>
</evidence>
<keyword evidence="11" id="KW-1185">Reference proteome</keyword>
<dbReference type="InterPro" id="IPR043014">
    <property type="entry name" value="Nibrin_BRCT2_sf"/>
</dbReference>
<dbReference type="InterPro" id="IPR032429">
    <property type="entry name" value="Nibrin_BRCT2"/>
</dbReference>
<feature type="region of interest" description="Disordered" evidence="8">
    <location>
        <begin position="615"/>
        <end position="634"/>
    </location>
</feature>
<evidence type="ECO:0000256" key="6">
    <source>
        <dbReference type="ARBA" id="ARBA00023242"/>
    </source>
</evidence>
<reference evidence="10 11" key="1">
    <citation type="journal article" date="2015" name="Nat. Commun.">
        <title>Outbred genome sequencing and CRISPR/Cas9 gene editing in butterflies.</title>
        <authorList>
            <person name="Li X."/>
            <person name="Fan D."/>
            <person name="Zhang W."/>
            <person name="Liu G."/>
            <person name="Zhang L."/>
            <person name="Zhao L."/>
            <person name="Fang X."/>
            <person name="Chen L."/>
            <person name="Dong Y."/>
            <person name="Chen Y."/>
            <person name="Ding Y."/>
            <person name="Zhao R."/>
            <person name="Feng M."/>
            <person name="Zhu Y."/>
            <person name="Feng Y."/>
            <person name="Jiang X."/>
            <person name="Zhu D."/>
            <person name="Xiang H."/>
            <person name="Feng X."/>
            <person name="Li S."/>
            <person name="Wang J."/>
            <person name="Zhang G."/>
            <person name="Kronforst M.R."/>
            <person name="Wang W."/>
        </authorList>
    </citation>
    <scope>NUCLEOTIDE SEQUENCE [LARGE SCALE GENOMIC DNA]</scope>
    <source>
        <strain evidence="10">Ya'a_city_454_Pm</strain>
        <tissue evidence="10">Whole body</tissue>
    </source>
</reference>
<evidence type="ECO:0000256" key="4">
    <source>
        <dbReference type="ARBA" id="ARBA00022763"/>
    </source>
</evidence>
<proteinExistence type="inferred from homology"/>
<dbReference type="FunFam" id="3.40.50.10980:FF:000001">
    <property type="entry name" value="Nibrin"/>
    <property type="match status" value="1"/>
</dbReference>
<dbReference type="CDD" id="cd22667">
    <property type="entry name" value="FHA_NBN"/>
    <property type="match status" value="1"/>
</dbReference>
<dbReference type="OrthoDB" id="552194at2759"/>